<proteinExistence type="predicted"/>
<protein>
    <submittedName>
        <fullName evidence="2">GCN1 domain-containing protein</fullName>
    </submittedName>
</protein>
<dbReference type="EMBL" id="JAPCXB010000035">
    <property type="protein sequence ID" value="KAJ1613383.1"/>
    <property type="molecule type" value="Genomic_DNA"/>
</dbReference>
<name>A0ABQ8P9H7_9CRYT</name>
<gene>
    <name evidence="2" type="ORF">OJ252_974</name>
</gene>
<evidence type="ECO:0000313" key="2">
    <source>
        <dbReference type="EMBL" id="KAJ1613383.1"/>
    </source>
</evidence>
<dbReference type="InterPro" id="IPR016024">
    <property type="entry name" value="ARM-type_fold"/>
</dbReference>
<dbReference type="PANTHER" id="PTHR23346:SF7">
    <property type="entry name" value="STALLED RIBOSOME SENSOR GCN1"/>
    <property type="match status" value="1"/>
</dbReference>
<dbReference type="PANTHER" id="PTHR23346">
    <property type="entry name" value="TRANSLATIONAL ACTIVATOR GCN1-RELATED"/>
    <property type="match status" value="1"/>
</dbReference>
<dbReference type="InterPro" id="IPR011989">
    <property type="entry name" value="ARM-like"/>
</dbReference>
<keyword evidence="3" id="KW-1185">Reference proteome</keyword>
<evidence type="ECO:0000256" key="1">
    <source>
        <dbReference type="ARBA" id="ARBA00022737"/>
    </source>
</evidence>
<accession>A0ABQ8P9H7</accession>
<sequence>MDAILSEEESCVEAGSSEQDDPRISAIELIVQLSHAGIVSSILPRVVSGRMTANKIRIIKSMSRIPSQSRLRSSLFDIVPRLIETSVDLDGNCDDLVRDLSREAMVSIVQSLETQGMEAFVTILLDIIRQNTPSTNLSISGRYQIESLKIRDLEELVQRRETLTRVRSIEFLTFSLFGSSPVYDTSFSMLIKYLVPLAMCDVSEDVRISASKAFHLFSISVPRKSVIQVCSVMRETIASLVHDPIDNSKHFAGNKLVGSSWRILDGKVTRVVSGDGGPSEQLLASSNKFIDSLTALYVQGISQGSPDSKEECATALREVIQLTNTESLRPIAVKLVGPLIRSISDRTTASLVRGALLSNLVIFLESCGAQLRPLLPQIQTILLKFLLDPSENVRRQCSQGIGFLYRLLGNRAEVLLGDLCSLAGKQSQSEESVKALLSSISLSLLSGGETRPVVSEALRNRLIGLALSMLEESKDATIRDTSGQILSSVLISYCQEEEIRDILTPLITATGDQDGDQPSRDRNLLNILNCCCESDGWRRLYSSLAGLEESVSPVFGDDEMDSCLSPENKERMLAGRPVPKQVLASPSWWIYKKTVVMLYKIMVDGSGGSSGSQLKKLALGFLYNLTKTSIRDQDSFSVSIVLQTLANLLEKDLLSLFPTFADASLILDIQRICEMIIESDSSRDLFLQEIQSNLVCYSFGGACADAKTGHTISHQDILVSLVSIPSVQSLNSKFPAVKLKAEQLLVFIIKLAAKLNKDGDQSQDQDYQCKFNLDSASQCDAEDPPSLFELVISDIIAVIQRMYPHLLSQQKVNFTKEYSRRVLAKADL</sequence>
<organism evidence="2 3">
    <name type="scientific">Cryptosporidium canis</name>
    <dbReference type="NCBI Taxonomy" id="195482"/>
    <lineage>
        <taxon>Eukaryota</taxon>
        <taxon>Sar</taxon>
        <taxon>Alveolata</taxon>
        <taxon>Apicomplexa</taxon>
        <taxon>Conoidasida</taxon>
        <taxon>Coccidia</taxon>
        <taxon>Eucoccidiorida</taxon>
        <taxon>Eimeriorina</taxon>
        <taxon>Cryptosporidiidae</taxon>
        <taxon>Cryptosporidium</taxon>
    </lineage>
</organism>
<dbReference type="Proteomes" id="UP001071777">
    <property type="component" value="Unassembled WGS sequence"/>
</dbReference>
<keyword evidence="1" id="KW-0677">Repeat</keyword>
<comment type="caution">
    <text evidence="2">The sequence shown here is derived from an EMBL/GenBank/DDBJ whole genome shotgun (WGS) entry which is preliminary data.</text>
</comment>
<evidence type="ECO:0000313" key="3">
    <source>
        <dbReference type="Proteomes" id="UP001071777"/>
    </source>
</evidence>
<reference evidence="2" key="1">
    <citation type="submission" date="2022-10" db="EMBL/GenBank/DDBJ databases">
        <title>Adaptive evolution leads to modifications in subtelomeric GC content in a zoonotic Cryptosporidium species.</title>
        <authorList>
            <person name="Li J."/>
            <person name="Feng Y."/>
            <person name="Xiao L."/>
        </authorList>
    </citation>
    <scope>NUCLEOTIDE SEQUENCE</scope>
    <source>
        <strain evidence="2">25894</strain>
    </source>
</reference>
<dbReference type="Gene3D" id="1.25.10.10">
    <property type="entry name" value="Leucine-rich Repeat Variant"/>
    <property type="match status" value="1"/>
</dbReference>
<dbReference type="SUPFAM" id="SSF48371">
    <property type="entry name" value="ARM repeat"/>
    <property type="match status" value="1"/>
</dbReference>